<keyword evidence="7" id="KW-1185">Reference proteome</keyword>
<feature type="compositionally biased region" description="Low complexity" evidence="4">
    <location>
        <begin position="17"/>
        <end position="32"/>
    </location>
</feature>
<comment type="subcellular location">
    <subcellularLocation>
        <location evidence="1">Nucleus</location>
    </subcellularLocation>
</comment>
<evidence type="ECO:0000256" key="2">
    <source>
        <dbReference type="ARBA" id="ARBA00022553"/>
    </source>
</evidence>
<dbReference type="Proteomes" id="UP000554482">
    <property type="component" value="Unassembled WGS sequence"/>
</dbReference>
<evidence type="ECO:0000259" key="5">
    <source>
        <dbReference type="Pfam" id="PF05678"/>
    </source>
</evidence>
<comment type="caution">
    <text evidence="6">The sequence shown here is derived from an EMBL/GenBank/DDBJ whole genome shotgun (WGS) entry which is preliminary data.</text>
</comment>
<dbReference type="OrthoDB" id="1918952at2759"/>
<evidence type="ECO:0000256" key="4">
    <source>
        <dbReference type="SAM" id="MobiDB-lite"/>
    </source>
</evidence>
<sequence length="223" mass="24262">MDHQKHSNNVNANFLMSSSSSSSTALTSSPTTFVQADTRTFRELVQKLTGADDNLQDKLPITLPSRYSSSSSRSSSTASQNDHQLGGVLIGGPRRSAFKLQERRQNMRKLEIKLGLTSIRNSPNSPTAYSPREMQTYLVGSSPVPSPVTPLGSDTVFSSRFPGSGSSSPASVVEDQEEKAIAEKGFYLHPSPLSTPRGLLELPELLPLFPLESPKQKQQSRDL</sequence>
<dbReference type="PANTHER" id="PTHR33402">
    <property type="entry name" value="VQ MOTIF-CONTAINING PROTEIN 11-LIKE"/>
    <property type="match status" value="1"/>
</dbReference>
<proteinExistence type="predicted"/>
<dbReference type="InterPro" id="IPR008889">
    <property type="entry name" value="VQ"/>
</dbReference>
<reference evidence="6 7" key="1">
    <citation type="submission" date="2020-06" db="EMBL/GenBank/DDBJ databases">
        <title>Transcriptomic and genomic resources for Thalictrum thalictroides and T. hernandezii: Facilitating candidate gene discovery in an emerging model plant lineage.</title>
        <authorList>
            <person name="Arias T."/>
            <person name="Riano-Pachon D.M."/>
            <person name="Di Stilio V.S."/>
        </authorList>
    </citation>
    <scope>NUCLEOTIDE SEQUENCE [LARGE SCALE GENOMIC DNA]</scope>
    <source>
        <strain evidence="7">cv. WT478/WT964</strain>
        <tissue evidence="6">Leaves</tissue>
    </source>
</reference>
<dbReference type="InterPro" id="IPR039611">
    <property type="entry name" value="VQ_4/11/13/19/31/33"/>
</dbReference>
<evidence type="ECO:0000313" key="7">
    <source>
        <dbReference type="Proteomes" id="UP000554482"/>
    </source>
</evidence>
<evidence type="ECO:0000313" key="6">
    <source>
        <dbReference type="EMBL" id="KAF5201910.1"/>
    </source>
</evidence>
<keyword evidence="2" id="KW-0597">Phosphoprotein</keyword>
<feature type="domain" description="VQ" evidence="5">
    <location>
        <begin position="29"/>
        <end position="54"/>
    </location>
</feature>
<name>A0A7J6WZK6_THATH</name>
<organism evidence="6 7">
    <name type="scientific">Thalictrum thalictroides</name>
    <name type="common">Rue-anemone</name>
    <name type="synonym">Anemone thalictroides</name>
    <dbReference type="NCBI Taxonomy" id="46969"/>
    <lineage>
        <taxon>Eukaryota</taxon>
        <taxon>Viridiplantae</taxon>
        <taxon>Streptophyta</taxon>
        <taxon>Embryophyta</taxon>
        <taxon>Tracheophyta</taxon>
        <taxon>Spermatophyta</taxon>
        <taxon>Magnoliopsida</taxon>
        <taxon>Ranunculales</taxon>
        <taxon>Ranunculaceae</taxon>
        <taxon>Thalictroideae</taxon>
        <taxon>Thalictrum</taxon>
    </lineage>
</organism>
<protein>
    <submittedName>
        <fullName evidence="6">Vq motif-containing protein</fullName>
    </submittedName>
</protein>
<dbReference type="PANTHER" id="PTHR33402:SF3">
    <property type="entry name" value="VQ DOMAIN-CONTAINING PROTEIN"/>
    <property type="match status" value="1"/>
</dbReference>
<gene>
    <name evidence="6" type="ORF">FRX31_008503</name>
</gene>
<dbReference type="GO" id="GO:0005634">
    <property type="term" value="C:nucleus"/>
    <property type="evidence" value="ECO:0007669"/>
    <property type="project" value="UniProtKB-SubCell"/>
</dbReference>
<dbReference type="AlphaFoldDB" id="A0A7J6WZK6"/>
<keyword evidence="3" id="KW-0539">Nucleus</keyword>
<evidence type="ECO:0000256" key="1">
    <source>
        <dbReference type="ARBA" id="ARBA00004123"/>
    </source>
</evidence>
<feature type="region of interest" description="Disordered" evidence="4">
    <location>
        <begin position="55"/>
        <end position="94"/>
    </location>
</feature>
<feature type="compositionally biased region" description="Low complexity" evidence="4">
    <location>
        <begin position="65"/>
        <end position="76"/>
    </location>
</feature>
<dbReference type="Pfam" id="PF05678">
    <property type="entry name" value="VQ"/>
    <property type="match status" value="1"/>
</dbReference>
<evidence type="ECO:0000256" key="3">
    <source>
        <dbReference type="ARBA" id="ARBA00023242"/>
    </source>
</evidence>
<feature type="compositionally biased region" description="Polar residues" evidence="4">
    <location>
        <begin position="7"/>
        <end position="16"/>
    </location>
</feature>
<feature type="region of interest" description="Disordered" evidence="4">
    <location>
        <begin position="1"/>
        <end position="32"/>
    </location>
</feature>
<accession>A0A7J6WZK6</accession>
<dbReference type="EMBL" id="JABWDY010008805">
    <property type="protein sequence ID" value="KAF5201910.1"/>
    <property type="molecule type" value="Genomic_DNA"/>
</dbReference>